<dbReference type="Pfam" id="PF08812">
    <property type="entry name" value="YtxC"/>
    <property type="match status" value="1"/>
</dbReference>
<gene>
    <name evidence="1" type="primary">ytxC</name>
    <name evidence="1" type="ORF">D2962_09340</name>
</gene>
<reference evidence="1 2" key="1">
    <citation type="submission" date="2018-10" db="EMBL/GenBank/DDBJ databases">
        <authorList>
            <person name="Zhang X."/>
        </authorList>
    </citation>
    <scope>NUCLEOTIDE SEQUENCE [LARGE SCALE GENOMIC DNA]</scope>
    <source>
        <strain evidence="1 2">SK-G1</strain>
    </source>
</reference>
<organism evidence="1 2">
    <name type="scientific">Biomaibacter acetigenes</name>
    <dbReference type="NCBI Taxonomy" id="2316383"/>
    <lineage>
        <taxon>Bacteria</taxon>
        <taxon>Bacillati</taxon>
        <taxon>Bacillota</taxon>
        <taxon>Clostridia</taxon>
        <taxon>Thermosediminibacterales</taxon>
        <taxon>Tepidanaerobacteraceae</taxon>
        <taxon>Biomaibacter</taxon>
    </lineage>
</organism>
<name>A0A3G2R602_9FIRM</name>
<dbReference type="RefSeq" id="WP_120768456.1">
    <property type="nucleotide sequence ID" value="NZ_CP033169.1"/>
</dbReference>
<protein>
    <submittedName>
        <fullName evidence="1">Putative sporulation protein YtxC</fullName>
    </submittedName>
</protein>
<dbReference type="KEGG" id="bacg:D2962_09340"/>
<dbReference type="EMBL" id="CP033169">
    <property type="protein sequence ID" value="AYO30785.1"/>
    <property type="molecule type" value="Genomic_DNA"/>
</dbReference>
<proteinExistence type="predicted"/>
<sequence length="301" mass="35487">MQLLSIGIIEPVEGLEDRLKLEFDILKDEGLEITLKKFSKSTTIYYYCYVDDDILLKGNYEDLRKMFFHCVANALSDIIINFWEPKLIKKIIKDNYFYFDANEQNRIYEFAADILNFNETCGKQNLFYQIKRKTFVLHKIIDYLKTSSTIILDGFINFRLKAYIDQLEEAVDKAIDEYLMDKEYREFIKLLRYFVDLQEPKKDLVNVVLRGGEFYLLDDKMNLIEKDEGMDMIARENPDVNPDDILVSTLINMAPKKIVIHGFKGREKVEVINALYNIFEGRITFCTNCEICIELKPLKTK</sequence>
<dbReference type="InterPro" id="IPR014199">
    <property type="entry name" value="Spore_YtxC"/>
</dbReference>
<dbReference type="AlphaFoldDB" id="A0A3G2R602"/>
<dbReference type="NCBIfam" id="TIGR02834">
    <property type="entry name" value="spo_ytxC"/>
    <property type="match status" value="1"/>
</dbReference>
<evidence type="ECO:0000313" key="1">
    <source>
        <dbReference type="EMBL" id="AYO30785.1"/>
    </source>
</evidence>
<accession>A0A3G2R602</accession>
<keyword evidence="2" id="KW-1185">Reference proteome</keyword>
<dbReference type="Proteomes" id="UP000280960">
    <property type="component" value="Chromosome"/>
</dbReference>
<evidence type="ECO:0000313" key="2">
    <source>
        <dbReference type="Proteomes" id="UP000280960"/>
    </source>
</evidence>